<protein>
    <submittedName>
        <fullName evidence="1">Uncharacterized protein</fullName>
    </submittedName>
</protein>
<proteinExistence type="predicted"/>
<dbReference type="EMBL" id="JAIVFQ010000026">
    <property type="protein sequence ID" value="MCC5601078.1"/>
    <property type="molecule type" value="Genomic_DNA"/>
</dbReference>
<accession>A0ABS8IBE1</accession>
<evidence type="ECO:0000313" key="1">
    <source>
        <dbReference type="EMBL" id="MCC5601078.1"/>
    </source>
</evidence>
<evidence type="ECO:0000313" key="2">
    <source>
        <dbReference type="Proteomes" id="UP001199525"/>
    </source>
</evidence>
<organism evidence="1 2">
    <name type="scientific">Nostoc favosum CHAB5714</name>
    <dbReference type="NCBI Taxonomy" id="2780399"/>
    <lineage>
        <taxon>Bacteria</taxon>
        <taxon>Bacillati</taxon>
        <taxon>Cyanobacteriota</taxon>
        <taxon>Cyanophyceae</taxon>
        <taxon>Nostocales</taxon>
        <taxon>Nostocaceae</taxon>
        <taxon>Nostoc</taxon>
        <taxon>Nostoc favosum</taxon>
    </lineage>
</organism>
<dbReference type="Proteomes" id="UP001199525">
    <property type="component" value="Unassembled WGS sequence"/>
</dbReference>
<gene>
    <name evidence="1" type="ORF">LC586_18180</name>
</gene>
<name>A0ABS8IBE1_9NOSO</name>
<reference evidence="1 2" key="1">
    <citation type="journal article" date="2021" name="Microorganisms">
        <title>Genome Evolution of Filamentous Cyanobacterium Nostoc Species: From Facultative Symbiosis to Free Living.</title>
        <authorList>
            <person name="Huo D."/>
            <person name="Li H."/>
            <person name="Cai F."/>
            <person name="Guo X."/>
            <person name="Qiao Z."/>
            <person name="Wang W."/>
            <person name="Yu G."/>
            <person name="Li R."/>
        </authorList>
    </citation>
    <scope>NUCLEOTIDE SEQUENCE [LARGE SCALE GENOMIC DNA]</scope>
    <source>
        <strain evidence="1 2">CHAB 5714</strain>
    </source>
</reference>
<comment type="caution">
    <text evidence="1">The sequence shown here is derived from an EMBL/GenBank/DDBJ whole genome shotgun (WGS) entry which is preliminary data.</text>
</comment>
<keyword evidence="2" id="KW-1185">Reference proteome</keyword>
<sequence length="25" mass="2797">MIIGLLAVCSLGFSLKQKFNPKFKI</sequence>